<dbReference type="EMBL" id="CP025544">
    <property type="protein sequence ID" value="AXK60262.1"/>
    <property type="molecule type" value="Genomic_DNA"/>
</dbReference>
<accession>A0A345ZAE5</accession>
<dbReference type="KEGG" id="cdes:C0J27_00655"/>
<dbReference type="Proteomes" id="UP000254834">
    <property type="component" value="Chromosome"/>
</dbReference>
<evidence type="ECO:0000259" key="2">
    <source>
        <dbReference type="Pfam" id="PF12146"/>
    </source>
</evidence>
<dbReference type="InterPro" id="IPR029058">
    <property type="entry name" value="AB_hydrolase_fold"/>
</dbReference>
<evidence type="ECO:0000313" key="4">
    <source>
        <dbReference type="Proteomes" id="UP000254834"/>
    </source>
</evidence>
<dbReference type="Gene3D" id="3.40.50.1820">
    <property type="entry name" value="alpha/beta hydrolase"/>
    <property type="match status" value="1"/>
</dbReference>
<organism evidence="3 4">
    <name type="scientific">Candidatus Chromulinivorax destructor</name>
    <dbReference type="NCBI Taxonomy" id="2066483"/>
    <lineage>
        <taxon>Bacteria</taxon>
        <taxon>Candidatus Babelota</taxon>
        <taxon>Candidatus Babeliae</taxon>
        <taxon>Candidatus Babeliales</taxon>
        <taxon>Candidatus Chromulinivoraceae</taxon>
        <taxon>Candidatus Chromulinivorax</taxon>
    </lineage>
</organism>
<evidence type="ECO:0000256" key="1">
    <source>
        <dbReference type="SAM" id="SignalP"/>
    </source>
</evidence>
<keyword evidence="4" id="KW-1185">Reference proteome</keyword>
<dbReference type="PANTHER" id="PTHR43358:SF4">
    <property type="entry name" value="ALPHA_BETA HYDROLASE FOLD-1 DOMAIN-CONTAINING PROTEIN"/>
    <property type="match status" value="1"/>
</dbReference>
<feature type="signal peptide" evidence="1">
    <location>
        <begin position="1"/>
        <end position="23"/>
    </location>
</feature>
<dbReference type="InterPro" id="IPR022742">
    <property type="entry name" value="Hydrolase_4"/>
</dbReference>
<evidence type="ECO:0000313" key="3">
    <source>
        <dbReference type="EMBL" id="AXK60262.1"/>
    </source>
</evidence>
<dbReference type="RefSeq" id="WP_115585277.1">
    <property type="nucleotide sequence ID" value="NZ_CP025544.1"/>
</dbReference>
<dbReference type="OrthoDB" id="9776685at2"/>
<proteinExistence type="predicted"/>
<dbReference type="SUPFAM" id="SSF53474">
    <property type="entry name" value="alpha/beta-Hydrolases"/>
    <property type="match status" value="1"/>
</dbReference>
<feature type="domain" description="Serine aminopeptidase S33" evidence="2">
    <location>
        <begin position="89"/>
        <end position="300"/>
    </location>
</feature>
<keyword evidence="1" id="KW-0732">Signal</keyword>
<dbReference type="Pfam" id="PF12146">
    <property type="entry name" value="Hydrolase_4"/>
    <property type="match status" value="1"/>
</dbReference>
<sequence length="376" mass="42455">MSKQVGFVLFLYLCVMQLSCVYAENKASQHQIPAGQLLPLMMYQDQLDFKAVKQQIKDCKPQEVIFNVLVDGTSGATMQRKGLLVRRQNARGTVIICHGYLGCKRDAIALKHLFPFYNVLAFDFRAHGELIEGQKSTIGRDEAYDVMGAAQFIKADPEMSKKPLIVYGYSMGAVASIEAQAKDGSLFDAMILDCPYDSTDNAMRRGLDEKMKLTILGSELDIPGKEFILAHMYDESAQIITNYLFKQITALDSNAVATRFTRVAPIESVKKITVPCLFIHCDHDKKVPTSAVKAVYDNKPGFKELWITFGKGHFGSYNNEPEMYWYRVNKFLNRIAVGMIAQRQQEKIYDQRLTKNIGTDHGQAILKRFVDNKKGD</sequence>
<dbReference type="InterPro" id="IPR052920">
    <property type="entry name" value="DNA-binding_regulatory"/>
</dbReference>
<gene>
    <name evidence="3" type="ORF">C0J27_00655</name>
</gene>
<feature type="chain" id="PRO_5017030460" description="Serine aminopeptidase S33 domain-containing protein" evidence="1">
    <location>
        <begin position="24"/>
        <end position="376"/>
    </location>
</feature>
<reference evidence="3 4" key="1">
    <citation type="submission" date="2017-12" db="EMBL/GenBank/DDBJ databases">
        <title>Chromulinavorax destructans is a abundant pathogen of dominant heterotrophic picoflagllates.</title>
        <authorList>
            <person name="Deeg C.M."/>
            <person name="Zimmer M."/>
            <person name="Suttle C.A."/>
        </authorList>
    </citation>
    <scope>NUCLEOTIDE SEQUENCE [LARGE SCALE GENOMIC DNA]</scope>
    <source>
        <strain evidence="3 4">SeV1</strain>
    </source>
</reference>
<name>A0A345ZAE5_9BACT</name>
<dbReference type="PANTHER" id="PTHR43358">
    <property type="entry name" value="ALPHA/BETA-HYDROLASE"/>
    <property type="match status" value="1"/>
</dbReference>
<protein>
    <recommendedName>
        <fullName evidence="2">Serine aminopeptidase S33 domain-containing protein</fullName>
    </recommendedName>
</protein>
<dbReference type="AlphaFoldDB" id="A0A345ZAE5"/>